<dbReference type="Proteomes" id="UP000092460">
    <property type="component" value="Unassembled WGS sequence"/>
</dbReference>
<feature type="transmembrane region" description="Helical" evidence="1">
    <location>
        <begin position="12"/>
        <end position="39"/>
    </location>
</feature>
<dbReference type="VEuPathDB" id="VectorBase:GPPI022803"/>
<dbReference type="EMBL" id="JXJN01010280">
    <property type="status" value="NOT_ANNOTATED_CDS"/>
    <property type="molecule type" value="Genomic_DNA"/>
</dbReference>
<organism evidence="2 3">
    <name type="scientific">Glossina palpalis gambiensis</name>
    <dbReference type="NCBI Taxonomy" id="67801"/>
    <lineage>
        <taxon>Eukaryota</taxon>
        <taxon>Metazoa</taxon>
        <taxon>Ecdysozoa</taxon>
        <taxon>Arthropoda</taxon>
        <taxon>Hexapoda</taxon>
        <taxon>Insecta</taxon>
        <taxon>Pterygota</taxon>
        <taxon>Neoptera</taxon>
        <taxon>Endopterygota</taxon>
        <taxon>Diptera</taxon>
        <taxon>Brachycera</taxon>
        <taxon>Muscomorpha</taxon>
        <taxon>Hippoboscoidea</taxon>
        <taxon>Glossinidae</taxon>
        <taxon>Glossina</taxon>
    </lineage>
</organism>
<keyword evidence="1" id="KW-0472">Membrane</keyword>
<reference evidence="2" key="2">
    <citation type="submission" date="2020-05" db="UniProtKB">
        <authorList>
            <consortium name="EnsemblMetazoa"/>
        </authorList>
    </citation>
    <scope>IDENTIFICATION</scope>
    <source>
        <strain evidence="2">IAEA</strain>
    </source>
</reference>
<dbReference type="EnsemblMetazoa" id="GPPI022803-RA">
    <property type="protein sequence ID" value="GPPI022803-PA"/>
    <property type="gene ID" value="GPPI022803"/>
</dbReference>
<protein>
    <submittedName>
        <fullName evidence="2">Uncharacterized protein</fullName>
    </submittedName>
</protein>
<accession>A0A1B0B951</accession>
<evidence type="ECO:0000313" key="2">
    <source>
        <dbReference type="EnsemblMetazoa" id="GPPI022803-PA"/>
    </source>
</evidence>
<evidence type="ECO:0000256" key="1">
    <source>
        <dbReference type="SAM" id="Phobius"/>
    </source>
</evidence>
<evidence type="ECO:0000313" key="3">
    <source>
        <dbReference type="Proteomes" id="UP000092460"/>
    </source>
</evidence>
<dbReference type="AlphaFoldDB" id="A0A1B0B951"/>
<dbReference type="EMBL" id="JXJN01010281">
    <property type="status" value="NOT_ANNOTATED_CDS"/>
    <property type="molecule type" value="Genomic_DNA"/>
</dbReference>
<keyword evidence="1" id="KW-1133">Transmembrane helix</keyword>
<sequence>MSKYLPEYLVNLQIILDFGAVVVPAAAAADLGIQLFLFLRQFEIGIDECNGVEAPELVLAMLDKQFSNIKSQSSLRCELSIICCVEDTTAVLANNVDVVAVSVCSDDVCIVAL</sequence>
<name>A0A1B0B951_9MUSC</name>
<keyword evidence="3" id="KW-1185">Reference proteome</keyword>
<keyword evidence="1" id="KW-0812">Transmembrane</keyword>
<reference evidence="3" key="1">
    <citation type="submission" date="2015-01" db="EMBL/GenBank/DDBJ databases">
        <authorList>
            <person name="Aksoy S."/>
            <person name="Warren W."/>
            <person name="Wilson R.K."/>
        </authorList>
    </citation>
    <scope>NUCLEOTIDE SEQUENCE [LARGE SCALE GENOMIC DNA]</scope>
    <source>
        <strain evidence="3">IAEA</strain>
    </source>
</reference>
<proteinExistence type="predicted"/>